<reference evidence="6" key="1">
    <citation type="submission" date="2020-02" db="EMBL/GenBank/DDBJ databases">
        <authorList>
            <person name="Meier V. D."/>
        </authorList>
    </citation>
    <scope>NUCLEOTIDE SEQUENCE</scope>
    <source>
        <strain evidence="6">AVDCRST_MAG59</strain>
    </source>
</reference>
<feature type="domain" description="Ketoreductase" evidence="5">
    <location>
        <begin position="7"/>
        <end position="192"/>
    </location>
</feature>
<evidence type="ECO:0000259" key="5">
    <source>
        <dbReference type="SMART" id="SM00822"/>
    </source>
</evidence>
<sequence>MNPIGEQVIVIIGGSSGIGRATGVEAARQGAKVAVAARGQEALNAAAAEIRNAGGEVLAIPCDVSDATQVDEVADRVVAAWGGIDTWVNAAAVSVYGEFADIPEAEFRRVIEVDILGVANGMRTAIGRMRSQPRGGTIVNVSSGLGDRAVPLQSAYCAAKHAVNGLSEAVRTELEHDGLPIRVSVIKPASIDTPFFRHAKSRMDAAPKPLPPVYDPSLVAEAILYAAVHPVRELPVGGASAALSALEKISPRLLDLQLRLVGYPGQRDDTIDPDATPDNLWAGSSGPGSVEGGYGGRSVSLYSWLRLTPVGRGAVVAGAALTGLALSRQLASRGRQRPGASA</sequence>
<protein>
    <submittedName>
        <fullName evidence="6">3-oxoacyl-[acyl-carrier protein] reductase</fullName>
        <ecNumber evidence="6">1.1.1.100</ecNumber>
    </submittedName>
</protein>
<dbReference type="PROSITE" id="PS00061">
    <property type="entry name" value="ADH_SHORT"/>
    <property type="match status" value="1"/>
</dbReference>
<dbReference type="GO" id="GO:0004316">
    <property type="term" value="F:3-oxoacyl-[acyl-carrier-protein] reductase (NADPH) activity"/>
    <property type="evidence" value="ECO:0007669"/>
    <property type="project" value="UniProtKB-EC"/>
</dbReference>
<comment type="similarity">
    <text evidence="1 3">Belongs to the short-chain dehydrogenases/reductases (SDR) family.</text>
</comment>
<evidence type="ECO:0000313" key="6">
    <source>
        <dbReference type="EMBL" id="CAA9534950.1"/>
    </source>
</evidence>
<name>A0A6J4U0C0_9BACT</name>
<dbReference type="InterPro" id="IPR020904">
    <property type="entry name" value="Sc_DH/Rdtase_CS"/>
</dbReference>
<dbReference type="PRINTS" id="PR00081">
    <property type="entry name" value="GDHRDH"/>
</dbReference>
<dbReference type="AlphaFoldDB" id="A0A6J4U0C0"/>
<evidence type="ECO:0000256" key="4">
    <source>
        <dbReference type="SAM" id="MobiDB-lite"/>
    </source>
</evidence>
<keyword evidence="2 6" id="KW-0560">Oxidoreductase</keyword>
<dbReference type="GO" id="GO:0016020">
    <property type="term" value="C:membrane"/>
    <property type="evidence" value="ECO:0007669"/>
    <property type="project" value="TreeGrafter"/>
</dbReference>
<dbReference type="EMBL" id="CADCWF010000008">
    <property type="protein sequence ID" value="CAA9534950.1"/>
    <property type="molecule type" value="Genomic_DNA"/>
</dbReference>
<dbReference type="SUPFAM" id="SSF51735">
    <property type="entry name" value="NAD(P)-binding Rossmann-fold domains"/>
    <property type="match status" value="1"/>
</dbReference>
<dbReference type="NCBIfam" id="NF005495">
    <property type="entry name" value="PRK07109.1"/>
    <property type="match status" value="1"/>
</dbReference>
<evidence type="ECO:0000256" key="1">
    <source>
        <dbReference type="ARBA" id="ARBA00006484"/>
    </source>
</evidence>
<evidence type="ECO:0000256" key="3">
    <source>
        <dbReference type="RuleBase" id="RU000363"/>
    </source>
</evidence>
<dbReference type="InterPro" id="IPR002347">
    <property type="entry name" value="SDR_fam"/>
</dbReference>
<accession>A0A6J4U0C0</accession>
<dbReference type="InterPro" id="IPR036291">
    <property type="entry name" value="NAD(P)-bd_dom_sf"/>
</dbReference>
<dbReference type="PRINTS" id="PR00080">
    <property type="entry name" value="SDRFAMILY"/>
</dbReference>
<dbReference type="EC" id="1.1.1.100" evidence="6"/>
<gene>
    <name evidence="6" type="ORF">AVDCRST_MAG59-242</name>
</gene>
<proteinExistence type="inferred from homology"/>
<dbReference type="Pfam" id="PF00106">
    <property type="entry name" value="adh_short"/>
    <property type="match status" value="1"/>
</dbReference>
<dbReference type="Gene3D" id="3.40.50.720">
    <property type="entry name" value="NAD(P)-binding Rossmann-like Domain"/>
    <property type="match status" value="1"/>
</dbReference>
<evidence type="ECO:0000256" key="2">
    <source>
        <dbReference type="ARBA" id="ARBA00023002"/>
    </source>
</evidence>
<dbReference type="PANTHER" id="PTHR44196">
    <property type="entry name" value="DEHYDROGENASE/REDUCTASE SDR FAMILY MEMBER 7B"/>
    <property type="match status" value="1"/>
</dbReference>
<feature type="region of interest" description="Disordered" evidence="4">
    <location>
        <begin position="267"/>
        <end position="290"/>
    </location>
</feature>
<dbReference type="InterPro" id="IPR057326">
    <property type="entry name" value="KR_dom"/>
</dbReference>
<dbReference type="SMART" id="SM00822">
    <property type="entry name" value="PKS_KR"/>
    <property type="match status" value="1"/>
</dbReference>
<dbReference type="PANTHER" id="PTHR44196:SF1">
    <property type="entry name" value="DEHYDROGENASE_REDUCTASE SDR FAMILY MEMBER 7B"/>
    <property type="match status" value="1"/>
</dbReference>
<organism evidence="6">
    <name type="scientific">uncultured Thermomicrobiales bacterium</name>
    <dbReference type="NCBI Taxonomy" id="1645740"/>
    <lineage>
        <taxon>Bacteria</taxon>
        <taxon>Pseudomonadati</taxon>
        <taxon>Thermomicrobiota</taxon>
        <taxon>Thermomicrobia</taxon>
        <taxon>Thermomicrobiales</taxon>
        <taxon>environmental samples</taxon>
    </lineage>
</organism>